<accession>A0ABN7V581</accession>
<dbReference type="EMBL" id="CAJVQB010009591">
    <property type="protein sequence ID" value="CAG8731739.1"/>
    <property type="molecule type" value="Genomic_DNA"/>
</dbReference>
<organism evidence="1 2">
    <name type="scientific">Gigaspora margarita</name>
    <dbReference type="NCBI Taxonomy" id="4874"/>
    <lineage>
        <taxon>Eukaryota</taxon>
        <taxon>Fungi</taxon>
        <taxon>Fungi incertae sedis</taxon>
        <taxon>Mucoromycota</taxon>
        <taxon>Glomeromycotina</taxon>
        <taxon>Glomeromycetes</taxon>
        <taxon>Diversisporales</taxon>
        <taxon>Gigasporaceae</taxon>
        <taxon>Gigaspora</taxon>
    </lineage>
</organism>
<dbReference type="Proteomes" id="UP000789901">
    <property type="component" value="Unassembled WGS sequence"/>
</dbReference>
<comment type="caution">
    <text evidence="1">The sequence shown here is derived from an EMBL/GenBank/DDBJ whole genome shotgun (WGS) entry which is preliminary data.</text>
</comment>
<feature type="non-terminal residue" evidence="1">
    <location>
        <position position="1"/>
    </location>
</feature>
<proteinExistence type="predicted"/>
<name>A0ABN7V581_GIGMA</name>
<sequence length="59" mass="6324">VNDSLLEIISDTQSSSVTKVSPRNCELITDNGFSCLQGKRIFGNVSGNNANLENLDVVP</sequence>
<keyword evidence="2" id="KW-1185">Reference proteome</keyword>
<evidence type="ECO:0000313" key="2">
    <source>
        <dbReference type="Proteomes" id="UP000789901"/>
    </source>
</evidence>
<protein>
    <submittedName>
        <fullName evidence="1">45826_t:CDS:1</fullName>
    </submittedName>
</protein>
<gene>
    <name evidence="1" type="ORF">GMARGA_LOCUS14463</name>
</gene>
<evidence type="ECO:0000313" key="1">
    <source>
        <dbReference type="EMBL" id="CAG8731739.1"/>
    </source>
</evidence>
<reference evidence="1 2" key="1">
    <citation type="submission" date="2021-06" db="EMBL/GenBank/DDBJ databases">
        <authorList>
            <person name="Kallberg Y."/>
            <person name="Tangrot J."/>
            <person name="Rosling A."/>
        </authorList>
    </citation>
    <scope>NUCLEOTIDE SEQUENCE [LARGE SCALE GENOMIC DNA]</scope>
    <source>
        <strain evidence="1 2">120-4 pot B 10/14</strain>
    </source>
</reference>